<feature type="transmembrane region" description="Helical" evidence="4">
    <location>
        <begin position="205"/>
        <end position="224"/>
    </location>
</feature>
<dbReference type="SMART" id="SM00744">
    <property type="entry name" value="RINGv"/>
    <property type="match status" value="1"/>
</dbReference>
<dbReference type="Gene3D" id="3.30.40.10">
    <property type="entry name" value="Zinc/RING finger domain, C3HC4 (zinc finger)"/>
    <property type="match status" value="1"/>
</dbReference>
<dbReference type="OrthoDB" id="264354at2759"/>
<keyword evidence="2" id="KW-0863">Zinc-finger</keyword>
<keyword evidence="4" id="KW-0812">Transmembrane</keyword>
<proteinExistence type="predicted"/>
<dbReference type="AlphaFoldDB" id="A0A9E7I6V7"/>
<evidence type="ECO:0000259" key="5">
    <source>
        <dbReference type="PROSITE" id="PS51292"/>
    </source>
</evidence>
<keyword evidence="4" id="KW-0472">Membrane</keyword>
<keyword evidence="4" id="KW-1133">Transmembrane helix</keyword>
<keyword evidence="1" id="KW-0479">Metal-binding</keyword>
<dbReference type="CDD" id="cd16495">
    <property type="entry name" value="RING_CH-C4HC3_MARCH"/>
    <property type="match status" value="1"/>
</dbReference>
<evidence type="ECO:0000256" key="2">
    <source>
        <dbReference type="ARBA" id="ARBA00022771"/>
    </source>
</evidence>
<dbReference type="GO" id="GO:0008270">
    <property type="term" value="F:zinc ion binding"/>
    <property type="evidence" value="ECO:0007669"/>
    <property type="project" value="UniProtKB-KW"/>
</dbReference>
<dbReference type="EMBL" id="CP097511">
    <property type="protein sequence ID" value="URE46576.1"/>
    <property type="molecule type" value="Genomic_DNA"/>
</dbReference>
<dbReference type="PANTHER" id="PTHR23012:SF174">
    <property type="entry name" value="OS01G0121200 PROTEIN"/>
    <property type="match status" value="1"/>
</dbReference>
<evidence type="ECO:0000256" key="3">
    <source>
        <dbReference type="ARBA" id="ARBA00022833"/>
    </source>
</evidence>
<keyword evidence="3" id="KW-0862">Zinc</keyword>
<organism evidence="6 7">
    <name type="scientific">Musa troglodytarum</name>
    <name type="common">fe'i banana</name>
    <dbReference type="NCBI Taxonomy" id="320322"/>
    <lineage>
        <taxon>Eukaryota</taxon>
        <taxon>Viridiplantae</taxon>
        <taxon>Streptophyta</taxon>
        <taxon>Embryophyta</taxon>
        <taxon>Tracheophyta</taxon>
        <taxon>Spermatophyta</taxon>
        <taxon>Magnoliopsida</taxon>
        <taxon>Liliopsida</taxon>
        <taxon>Zingiberales</taxon>
        <taxon>Musaceae</taxon>
        <taxon>Musa</taxon>
    </lineage>
</organism>
<dbReference type="GO" id="GO:0004842">
    <property type="term" value="F:ubiquitin-protein transferase activity"/>
    <property type="evidence" value="ECO:0007669"/>
    <property type="project" value="TreeGrafter"/>
</dbReference>
<dbReference type="GO" id="GO:0016020">
    <property type="term" value="C:membrane"/>
    <property type="evidence" value="ECO:0007669"/>
    <property type="project" value="TreeGrafter"/>
</dbReference>
<evidence type="ECO:0000256" key="1">
    <source>
        <dbReference type="ARBA" id="ARBA00022723"/>
    </source>
</evidence>
<dbReference type="Proteomes" id="UP001055439">
    <property type="component" value="Chromosome 9"/>
</dbReference>
<dbReference type="Pfam" id="PF12906">
    <property type="entry name" value="RINGv"/>
    <property type="match status" value="1"/>
</dbReference>
<dbReference type="InterPro" id="IPR013083">
    <property type="entry name" value="Znf_RING/FYVE/PHD"/>
</dbReference>
<evidence type="ECO:0000256" key="4">
    <source>
        <dbReference type="SAM" id="Phobius"/>
    </source>
</evidence>
<reference evidence="6" key="1">
    <citation type="submission" date="2022-05" db="EMBL/GenBank/DDBJ databases">
        <title>The Musa troglodytarum L. genome provides insights into the mechanism of non-climacteric behaviour and enrichment of carotenoids.</title>
        <authorList>
            <person name="Wang J."/>
        </authorList>
    </citation>
    <scope>NUCLEOTIDE SEQUENCE</scope>
    <source>
        <tissue evidence="6">Leaf</tissue>
    </source>
</reference>
<gene>
    <name evidence="6" type="ORF">MUK42_25107</name>
</gene>
<feature type="domain" description="RING-CH-type" evidence="5">
    <location>
        <begin position="87"/>
        <end position="147"/>
    </location>
</feature>
<sequence length="286" mass="32223">MFLVFLGLCCLRRKEKERGKAIETGSKAAIPPTPFYPELVDSETMGDHLALVVDDLLTKPTLEAAAGNRKHAYVDANTTSSSSADPAASAKLKECRICHEEDQDSNMEIPCSCRGSLKYAHRVCVQRWCNQKGDTMCEICLQQFNPGYTTLPKLYDYGSTLRNFSWEISAQDLRDTQFITMFPSDHGAIDSAAGYRDYSRTSSTFYCRSITVIFMVLLVVRHALPLLISEDDQYSFTLFSMLVLKTVGIILPIFLILGIINKIQRRRRHRVNWIALVTSEGETSPE</sequence>
<name>A0A9E7I6V7_9LILI</name>
<dbReference type="GO" id="GO:0016567">
    <property type="term" value="P:protein ubiquitination"/>
    <property type="evidence" value="ECO:0007669"/>
    <property type="project" value="TreeGrafter"/>
</dbReference>
<dbReference type="FunFam" id="3.30.40.10:FF:000337">
    <property type="entry name" value="Zinc finger family protein"/>
    <property type="match status" value="1"/>
</dbReference>
<dbReference type="InterPro" id="IPR033275">
    <property type="entry name" value="MARCH-like"/>
</dbReference>
<keyword evidence="7" id="KW-1185">Reference proteome</keyword>
<feature type="transmembrane region" description="Helical" evidence="4">
    <location>
        <begin position="236"/>
        <end position="260"/>
    </location>
</feature>
<accession>A0A9E7I6V7</accession>
<dbReference type="InterPro" id="IPR011016">
    <property type="entry name" value="Znf_RING-CH"/>
</dbReference>
<dbReference type="PROSITE" id="PS51292">
    <property type="entry name" value="ZF_RING_CH"/>
    <property type="match status" value="1"/>
</dbReference>
<dbReference type="PANTHER" id="PTHR23012">
    <property type="entry name" value="RING/FYVE/PHD ZINC FINGER DOMAIN-CONTAINING"/>
    <property type="match status" value="1"/>
</dbReference>
<evidence type="ECO:0000313" key="6">
    <source>
        <dbReference type="EMBL" id="URE46576.1"/>
    </source>
</evidence>
<dbReference type="SUPFAM" id="SSF57850">
    <property type="entry name" value="RING/U-box"/>
    <property type="match status" value="1"/>
</dbReference>
<dbReference type="Pfam" id="PF12428">
    <property type="entry name" value="DUF3675"/>
    <property type="match status" value="1"/>
</dbReference>
<dbReference type="InterPro" id="IPR022143">
    <property type="entry name" value="DUF3675"/>
</dbReference>
<protein>
    <recommendedName>
        <fullName evidence="5">RING-CH-type domain-containing protein</fullName>
    </recommendedName>
</protein>
<evidence type="ECO:0000313" key="7">
    <source>
        <dbReference type="Proteomes" id="UP001055439"/>
    </source>
</evidence>